<evidence type="ECO:0000313" key="1">
    <source>
        <dbReference type="EMBL" id="GAN02888.1"/>
    </source>
</evidence>
<sequence length="152" mass="17128">MVGVLNFRRMTDSSRDTGLLPERPCDNRRCPALRLYHAVAAIEIFRYANKIPGLVAKLKETEPGAGISFRDKQLCMILRTSAFGLGVNIDDLEHAGRVRDEQIGYCMKFTNPENLPQCCISLLKNPYKQQFPFLTTPTTQHTYSSCEGTEVV</sequence>
<dbReference type="EMBL" id="DF836319">
    <property type="protein sequence ID" value="GAN02888.1"/>
    <property type="molecule type" value="Genomic_DNA"/>
</dbReference>
<gene>
    <name evidence="1" type="ORF">MAM1_0030d02337</name>
</gene>
<name>A0A0C9MLY1_9FUNG</name>
<accession>A0A0C9MLY1</accession>
<evidence type="ECO:0000313" key="2">
    <source>
        <dbReference type="Proteomes" id="UP000053815"/>
    </source>
</evidence>
<proteinExistence type="predicted"/>
<reference evidence="1" key="1">
    <citation type="submission" date="2014-09" db="EMBL/GenBank/DDBJ databases">
        <title>Draft genome sequence of an oleaginous Mucoromycotina fungus Mucor ambiguus NBRC6742.</title>
        <authorList>
            <person name="Takeda I."/>
            <person name="Yamane N."/>
            <person name="Morita T."/>
            <person name="Tamano K."/>
            <person name="Machida M."/>
            <person name="Baker S."/>
            <person name="Koike H."/>
        </authorList>
    </citation>
    <scope>NUCLEOTIDE SEQUENCE</scope>
    <source>
        <strain evidence="1">NBRC 6742</strain>
    </source>
</reference>
<keyword evidence="2" id="KW-1185">Reference proteome</keyword>
<organism evidence="1">
    <name type="scientific">Mucor ambiguus</name>
    <dbReference type="NCBI Taxonomy" id="91626"/>
    <lineage>
        <taxon>Eukaryota</taxon>
        <taxon>Fungi</taxon>
        <taxon>Fungi incertae sedis</taxon>
        <taxon>Mucoromycota</taxon>
        <taxon>Mucoromycotina</taxon>
        <taxon>Mucoromycetes</taxon>
        <taxon>Mucorales</taxon>
        <taxon>Mucorineae</taxon>
        <taxon>Mucoraceae</taxon>
        <taxon>Mucor</taxon>
    </lineage>
</organism>
<protein>
    <submittedName>
        <fullName evidence="1">Uncharacterized protein</fullName>
    </submittedName>
</protein>
<dbReference type="Proteomes" id="UP000053815">
    <property type="component" value="Unassembled WGS sequence"/>
</dbReference>
<dbReference type="AlphaFoldDB" id="A0A0C9MLY1"/>